<comment type="caution">
    <text evidence="1">The sequence shown here is derived from an EMBL/GenBank/DDBJ whole genome shotgun (WGS) entry which is preliminary data.</text>
</comment>
<organism evidence="1 2">
    <name type="scientific">Zarea fungicola</name>
    <dbReference type="NCBI Taxonomy" id="93591"/>
    <lineage>
        <taxon>Eukaryota</taxon>
        <taxon>Fungi</taxon>
        <taxon>Dikarya</taxon>
        <taxon>Ascomycota</taxon>
        <taxon>Pezizomycotina</taxon>
        <taxon>Sordariomycetes</taxon>
        <taxon>Hypocreomycetidae</taxon>
        <taxon>Hypocreales</taxon>
        <taxon>Cordycipitaceae</taxon>
        <taxon>Zarea</taxon>
    </lineage>
</organism>
<proteinExistence type="predicted"/>
<name>A0ACC1NEB4_9HYPO</name>
<gene>
    <name evidence="1" type="ORF">NQ176_g4754</name>
</gene>
<reference evidence="1" key="1">
    <citation type="submission" date="2022-08" db="EMBL/GenBank/DDBJ databases">
        <title>Genome Sequence of Lecanicillium fungicola.</title>
        <authorList>
            <person name="Buettner E."/>
        </authorList>
    </citation>
    <scope>NUCLEOTIDE SEQUENCE</scope>
    <source>
        <strain evidence="1">Babe33</strain>
    </source>
</reference>
<evidence type="ECO:0000313" key="2">
    <source>
        <dbReference type="Proteomes" id="UP001143910"/>
    </source>
</evidence>
<protein>
    <submittedName>
        <fullName evidence="1">Uncharacterized protein</fullName>
    </submittedName>
</protein>
<accession>A0ACC1NEB4</accession>
<dbReference type="EMBL" id="JANJQO010000544">
    <property type="protein sequence ID" value="KAJ2976764.1"/>
    <property type="molecule type" value="Genomic_DNA"/>
</dbReference>
<keyword evidence="2" id="KW-1185">Reference proteome</keyword>
<evidence type="ECO:0000313" key="1">
    <source>
        <dbReference type="EMBL" id="KAJ2976764.1"/>
    </source>
</evidence>
<dbReference type="Proteomes" id="UP001143910">
    <property type="component" value="Unassembled WGS sequence"/>
</dbReference>
<sequence>MADLTLEDRLRQCGIRILLHDDPGFVTSLGSFSGSHRDNTPRLVALPTNGQQVATIVSECIAGGAALVVRGGGHDMFGRFTRRDAVSIDLRNLNSVQVAADKKSASVGGGVTASQVANALRVEGLQVPIGSCGAVGFTGWSLVGGFGPYSQYYGLGADQITGARVVNAEGKIVQADEQLLKGLRGGGGCLGIVVELTVKVYPMEGIQAGQLLFDSSNLEKAVTTFFSGYEALLESNGGKLPRQLSVAPSILSIPGLGVTMICGIIWNGPACDESQLWIDRVASLAPMLTMPGPPQPLTLSTDPATQMDLHTSMLPKEVSGRTETVSLQRFSPNVTATLATLATKLPTSSVGGLLMHILRADSPSVSQDVPVSVCPYREPQIVVEILGVALDQDTAAPAAAWAEGARRDLSELEDALKQTYLPMTSPDVLDLHAVYKDKLAELKVLKQQYDPDGVFAHAIPNLVR</sequence>